<accession>A0ACA9LIE6</accession>
<organism evidence="1 2">
    <name type="scientific">Acaulospora colombiana</name>
    <dbReference type="NCBI Taxonomy" id="27376"/>
    <lineage>
        <taxon>Eukaryota</taxon>
        <taxon>Fungi</taxon>
        <taxon>Fungi incertae sedis</taxon>
        <taxon>Mucoromycota</taxon>
        <taxon>Glomeromycotina</taxon>
        <taxon>Glomeromycetes</taxon>
        <taxon>Diversisporales</taxon>
        <taxon>Acaulosporaceae</taxon>
        <taxon>Acaulospora</taxon>
    </lineage>
</organism>
<protein>
    <submittedName>
        <fullName evidence="1">1117_t:CDS:1</fullName>
    </submittedName>
</protein>
<keyword evidence="2" id="KW-1185">Reference proteome</keyword>
<evidence type="ECO:0000313" key="1">
    <source>
        <dbReference type="EMBL" id="CAG8531079.1"/>
    </source>
</evidence>
<reference evidence="1" key="1">
    <citation type="submission" date="2021-06" db="EMBL/GenBank/DDBJ databases">
        <authorList>
            <person name="Kallberg Y."/>
            <person name="Tangrot J."/>
            <person name="Rosling A."/>
        </authorList>
    </citation>
    <scope>NUCLEOTIDE SEQUENCE</scope>
    <source>
        <strain evidence="1">CL356</strain>
    </source>
</reference>
<dbReference type="EMBL" id="CAJVPT010006454">
    <property type="protein sequence ID" value="CAG8531079.1"/>
    <property type="molecule type" value="Genomic_DNA"/>
</dbReference>
<evidence type="ECO:0000313" key="2">
    <source>
        <dbReference type="Proteomes" id="UP000789525"/>
    </source>
</evidence>
<comment type="caution">
    <text evidence="1">The sequence shown here is derived from an EMBL/GenBank/DDBJ whole genome shotgun (WGS) entry which is preliminary data.</text>
</comment>
<proteinExistence type="predicted"/>
<sequence length="284" mass="31855">MSTGDLLEEVLIYLGLLIDYVSYAYNTFLSIFFFKFLHQQPFRVHLPTETFHPAVLITGTSSGIGRNTALELANRGYTVFATVRKQEDDEDLKETFKRYENSKQGSLIPVIMDVTKKKDIQNAYKIIREKIGREIPFVGLINNAAHVMHLPLEVASEDVYTESFNTNYFGIVNLTKKFLPLLREGNGRVINIGSVGSWETLPSMGVYDSTKAALRAMTRAWRGSPPAIVTDAIVHALSSQYPKNTYYVGLDARMASLLNWIFGDRVIEVVLAKALTPPTESVHA</sequence>
<dbReference type="Proteomes" id="UP000789525">
    <property type="component" value="Unassembled WGS sequence"/>
</dbReference>
<gene>
    <name evidence="1" type="ORF">ACOLOM_LOCUS4075</name>
</gene>
<name>A0ACA9LIE6_9GLOM</name>